<reference evidence="2" key="1">
    <citation type="submission" date="2023-03" db="EMBL/GenBank/DDBJ databases">
        <authorList>
            <person name="Julca I."/>
        </authorList>
    </citation>
    <scope>NUCLEOTIDE SEQUENCE</scope>
</reference>
<proteinExistence type="predicted"/>
<feature type="compositionally biased region" description="Acidic residues" evidence="1">
    <location>
        <begin position="169"/>
        <end position="185"/>
    </location>
</feature>
<evidence type="ECO:0000313" key="2">
    <source>
        <dbReference type="EMBL" id="CAI9115385.1"/>
    </source>
</evidence>
<accession>A0AAV1E5B8</accession>
<dbReference type="EMBL" id="OX459125">
    <property type="protein sequence ID" value="CAI9115385.1"/>
    <property type="molecule type" value="Genomic_DNA"/>
</dbReference>
<feature type="region of interest" description="Disordered" evidence="1">
    <location>
        <begin position="116"/>
        <end position="217"/>
    </location>
</feature>
<keyword evidence="3" id="KW-1185">Reference proteome</keyword>
<feature type="compositionally biased region" description="Basic and acidic residues" evidence="1">
    <location>
        <begin position="433"/>
        <end position="450"/>
    </location>
</feature>
<feature type="compositionally biased region" description="Polar residues" evidence="1">
    <location>
        <begin position="393"/>
        <end position="405"/>
    </location>
</feature>
<feature type="compositionally biased region" description="Acidic residues" evidence="1">
    <location>
        <begin position="128"/>
        <end position="141"/>
    </location>
</feature>
<evidence type="ECO:0000313" key="3">
    <source>
        <dbReference type="Proteomes" id="UP001161247"/>
    </source>
</evidence>
<sequence>MRVINLQISSEAEALSTKHQSLSLLGYLIDDDTLMASKCRVIFIGTGQCMPECCTMTRISLSSISLCKTDLLVVLDNGPYAVHNGHLILRRWTRDYYALVEVQRIQDGFRITMAEDQRFQPMNIDPPPEVDNDGNDGDVNDNDNGNKDHGNGGGDGNNGGPDNNPGNGEQEDMDLEGGTEDDQPDDPLPGGIQPPFENGFHQAPENSPPSSRDDRGVRLEEQPEEMVGNIVLSPNPIAVGFDDIPDWWRPWGFFCNAQSNNLENEVNQGYSQVKVIVSETMLTEVVDHQEAEYQLEEQASQYFSRILMQGEKINKFEEDIILTWPLSNSTPGNQDQVQTVPSGFLSAGCSSGKRTRWIPHAGSKKLKKMGCQFSSQKREGEDVSATNPAEAWSTNASRSLNSDQLQGPIAQGDSQGKGDFQEALQDMCRCKGARADESKAKEDEDWKWHF</sequence>
<protein>
    <submittedName>
        <fullName evidence="2">OLC1v1016278C1</fullName>
    </submittedName>
</protein>
<dbReference type="Proteomes" id="UP001161247">
    <property type="component" value="Chromosome 8"/>
</dbReference>
<feature type="region of interest" description="Disordered" evidence="1">
    <location>
        <begin position="393"/>
        <end position="420"/>
    </location>
</feature>
<organism evidence="2 3">
    <name type="scientific">Oldenlandia corymbosa var. corymbosa</name>
    <dbReference type="NCBI Taxonomy" id="529605"/>
    <lineage>
        <taxon>Eukaryota</taxon>
        <taxon>Viridiplantae</taxon>
        <taxon>Streptophyta</taxon>
        <taxon>Embryophyta</taxon>
        <taxon>Tracheophyta</taxon>
        <taxon>Spermatophyta</taxon>
        <taxon>Magnoliopsida</taxon>
        <taxon>eudicotyledons</taxon>
        <taxon>Gunneridae</taxon>
        <taxon>Pentapetalae</taxon>
        <taxon>asterids</taxon>
        <taxon>lamiids</taxon>
        <taxon>Gentianales</taxon>
        <taxon>Rubiaceae</taxon>
        <taxon>Rubioideae</taxon>
        <taxon>Spermacoceae</taxon>
        <taxon>Hedyotis-Oldenlandia complex</taxon>
        <taxon>Oldenlandia</taxon>
    </lineage>
</organism>
<feature type="region of interest" description="Disordered" evidence="1">
    <location>
        <begin position="431"/>
        <end position="450"/>
    </location>
</feature>
<dbReference type="AlphaFoldDB" id="A0AAV1E5B8"/>
<evidence type="ECO:0000256" key="1">
    <source>
        <dbReference type="SAM" id="MobiDB-lite"/>
    </source>
</evidence>
<name>A0AAV1E5B8_OLDCO</name>
<gene>
    <name evidence="2" type="ORF">OLC1_LOCUS21923</name>
</gene>